<keyword evidence="1" id="KW-1133">Transmembrane helix</keyword>
<evidence type="ECO:0000313" key="2">
    <source>
        <dbReference type="EMBL" id="EOA55719.1"/>
    </source>
</evidence>
<sequence length="383" mass="44008">MSSNTNLSYKRAVRILTGACGLLFSAFSFIYLYLFQGDVLGALHYSLSQGKTHYSPLAGAIIITLVLLIFRWGINGLLGLKGSVRSLSYFPSCLLLGVLTDVNRSLYHGGNFADKWLWLLPLLLIMYVGVVFVLRRIFRHWLDHESSVIGLINSNLAILLILCLMTACIGNSDINFHHELAIENAIREKDYKAARKVGYESLDPSRTLTVLRAYALSREGTMGEHLFEYPQYYGSDGLLFSSSSQGTLRLDADSLYNYLGAKPYTAESTTDFLARICRDEVGKHTALDYYLSALLLDKKLDKFASVVEDSFFEQDTLPRYYREAIMLYKQSHPAYPRVLNDTLMIQRLQEFDKLQKEYTSPVEQKNRMRREFGDTYWWYYRYQ</sequence>
<dbReference type="EMBL" id="AQHY01000017">
    <property type="protein sequence ID" value="EOA55719.1"/>
    <property type="molecule type" value="Genomic_DNA"/>
</dbReference>
<name>U6RGH9_9BACT</name>
<evidence type="ECO:0008006" key="4">
    <source>
        <dbReference type="Google" id="ProtNLM"/>
    </source>
</evidence>
<proteinExistence type="predicted"/>
<dbReference type="HOGENOM" id="CLU_061780_0_0_10"/>
<dbReference type="OrthoDB" id="1082131at2"/>
<evidence type="ECO:0000313" key="3">
    <source>
        <dbReference type="Proteomes" id="UP000017831"/>
    </source>
</evidence>
<keyword evidence="1" id="KW-0472">Membrane</keyword>
<dbReference type="STRING" id="1121098.HMPREF1534_01351"/>
<organism evidence="2 3">
    <name type="scientific">Phocaeicola massiliensis B84634 = Timone 84634 = DSM 17679 = JCM 13223</name>
    <dbReference type="NCBI Taxonomy" id="1121098"/>
    <lineage>
        <taxon>Bacteria</taxon>
        <taxon>Pseudomonadati</taxon>
        <taxon>Bacteroidota</taxon>
        <taxon>Bacteroidia</taxon>
        <taxon>Bacteroidales</taxon>
        <taxon>Bacteroidaceae</taxon>
        <taxon>Phocaeicola</taxon>
    </lineage>
</organism>
<dbReference type="InterPro" id="IPR045692">
    <property type="entry name" value="DUF6057"/>
</dbReference>
<evidence type="ECO:0000256" key="1">
    <source>
        <dbReference type="SAM" id="Phobius"/>
    </source>
</evidence>
<dbReference type="AlphaFoldDB" id="U6RGH9"/>
<keyword evidence="3" id="KW-1185">Reference proteome</keyword>
<dbReference type="GeneID" id="60062647"/>
<dbReference type="PATRIC" id="fig|1121098.3.peg.1371"/>
<comment type="caution">
    <text evidence="2">The sequence shown here is derived from an EMBL/GenBank/DDBJ whole genome shotgun (WGS) entry which is preliminary data.</text>
</comment>
<gene>
    <name evidence="2" type="ORF">HMPREF1534_01351</name>
</gene>
<dbReference type="RefSeq" id="WP_005938796.1">
    <property type="nucleotide sequence ID" value="NZ_KB890386.1"/>
</dbReference>
<dbReference type="Proteomes" id="UP000017831">
    <property type="component" value="Unassembled WGS sequence"/>
</dbReference>
<feature type="transmembrane region" description="Helical" evidence="1">
    <location>
        <begin position="116"/>
        <end position="134"/>
    </location>
</feature>
<reference evidence="2 3" key="1">
    <citation type="submission" date="2013-04" db="EMBL/GenBank/DDBJ databases">
        <title>The Genome Sequence of Bacteroides massiliensis DSM 17679.</title>
        <authorList>
            <consortium name="The Broad Institute Genomics Platform"/>
            <person name="Earl A."/>
            <person name="Ward D."/>
            <person name="Feldgarden M."/>
            <person name="Gevers D."/>
            <person name="Martens E."/>
            <person name="Fenner L."/>
            <person name="Roux V."/>
            <person name="Mallet M.N."/>
            <person name="Raoult D."/>
            <person name="Walker B."/>
            <person name="Young S."/>
            <person name="Zeng Q."/>
            <person name="Gargeya S."/>
            <person name="Fitzgerald M."/>
            <person name="Haas B."/>
            <person name="Abouelleil A."/>
            <person name="Allen A.W."/>
            <person name="Alvarado L."/>
            <person name="Arachchi H.M."/>
            <person name="Berlin A.M."/>
            <person name="Chapman S.B."/>
            <person name="Gainer-Dewar J."/>
            <person name="Goldberg J."/>
            <person name="Griggs A."/>
            <person name="Gujja S."/>
            <person name="Hansen M."/>
            <person name="Howarth C."/>
            <person name="Imamovic A."/>
            <person name="Ireland A."/>
            <person name="Larimer J."/>
            <person name="McCowan C."/>
            <person name="Murphy C."/>
            <person name="Pearson M."/>
            <person name="Poon T.W."/>
            <person name="Priest M."/>
            <person name="Roberts A."/>
            <person name="Saif S."/>
            <person name="Shea T."/>
            <person name="Sisk P."/>
            <person name="Sykes S."/>
            <person name="Wortman J."/>
            <person name="Nusbaum C."/>
            <person name="Birren B."/>
        </authorList>
    </citation>
    <scope>NUCLEOTIDE SEQUENCE [LARGE SCALE GENOMIC DNA]</scope>
    <source>
        <strain evidence="3">B84634 / Timone 84634 / DSM 17679 / JCM 13223</strain>
    </source>
</reference>
<dbReference type="eggNOG" id="ENOG5033UUG">
    <property type="taxonomic scope" value="Bacteria"/>
</dbReference>
<feature type="transmembrane region" description="Helical" evidence="1">
    <location>
        <begin position="12"/>
        <end position="34"/>
    </location>
</feature>
<accession>U6RGH9</accession>
<keyword evidence="1" id="KW-0812">Transmembrane</keyword>
<feature type="transmembrane region" description="Helical" evidence="1">
    <location>
        <begin position="54"/>
        <end position="74"/>
    </location>
</feature>
<protein>
    <recommendedName>
        <fullName evidence="4">Transmembrane protein</fullName>
    </recommendedName>
</protein>
<dbReference type="Pfam" id="PF19529">
    <property type="entry name" value="DUF6057"/>
    <property type="match status" value="2"/>
</dbReference>
<feature type="transmembrane region" description="Helical" evidence="1">
    <location>
        <begin position="146"/>
        <end position="167"/>
    </location>
</feature>